<keyword evidence="2" id="KW-1185">Reference proteome</keyword>
<dbReference type="RefSeq" id="WP_120517155.1">
    <property type="nucleotide sequence ID" value="NZ_QXZY01000008.1"/>
</dbReference>
<accession>A0A3N4MFR4</accession>
<dbReference type="EMBL" id="RMBX01000007">
    <property type="protein sequence ID" value="RPD40527.1"/>
    <property type="molecule type" value="Genomic_DNA"/>
</dbReference>
<protein>
    <submittedName>
        <fullName evidence="1">Uncharacterized protein</fullName>
    </submittedName>
</protein>
<proteinExistence type="predicted"/>
<evidence type="ECO:0000313" key="2">
    <source>
        <dbReference type="Proteomes" id="UP000279089"/>
    </source>
</evidence>
<evidence type="ECO:0000313" key="1">
    <source>
        <dbReference type="EMBL" id="RPD40527.1"/>
    </source>
</evidence>
<dbReference type="AlphaFoldDB" id="A0A3N4MFR4"/>
<gene>
    <name evidence="1" type="ORF">EG028_14575</name>
</gene>
<comment type="caution">
    <text evidence="1">The sequence shown here is derived from an EMBL/GenBank/DDBJ whole genome shotgun (WGS) entry which is preliminary data.</text>
</comment>
<sequence length="224" mass="26176">MDFLKINIDLIVNKVAENIVDSSVRDLFISFINKIVAKRKNEIERRGKSAFDPLAMYRAWLETYTGLFESLRYLDDYKVGVVPKVKYYMEDDIRENDNFIMDVITIKMSHLLNAKIEELTPISDVPEESIFSGFTWDDKTEICEMIQALYLSKRIYMDGKPTTKKALKEVFEKLFNTDLTHIDSLLNAKAQSAKQSIDKEHFMEELSQRNAEHFQSIINKTPRK</sequence>
<dbReference type="Proteomes" id="UP000279089">
    <property type="component" value="Unassembled WGS sequence"/>
</dbReference>
<reference evidence="2" key="1">
    <citation type="submission" date="2018-11" db="EMBL/GenBank/DDBJ databases">
        <title>Chitinophaga lutea sp.nov., isolate from arsenic contaminated soil.</title>
        <authorList>
            <person name="Zong Y."/>
        </authorList>
    </citation>
    <scope>NUCLEOTIDE SEQUENCE [LARGE SCALE GENOMIC DNA]</scope>
    <source>
        <strain evidence="2">YLT18</strain>
    </source>
</reference>
<organism evidence="1 2">
    <name type="scientific">Chitinophaga barathri</name>
    <dbReference type="NCBI Taxonomy" id="1647451"/>
    <lineage>
        <taxon>Bacteria</taxon>
        <taxon>Pseudomonadati</taxon>
        <taxon>Bacteroidota</taxon>
        <taxon>Chitinophagia</taxon>
        <taxon>Chitinophagales</taxon>
        <taxon>Chitinophagaceae</taxon>
        <taxon>Chitinophaga</taxon>
    </lineage>
</organism>
<name>A0A3N4MFR4_9BACT</name>